<reference evidence="2" key="1">
    <citation type="journal article" date="2019" name="Int. J. Syst. Evol. Microbiol.">
        <title>The Global Catalogue of Microorganisms (GCM) 10K type strain sequencing project: providing services to taxonomists for standard genome sequencing and annotation.</title>
        <authorList>
            <consortium name="The Broad Institute Genomics Platform"/>
            <consortium name="The Broad Institute Genome Sequencing Center for Infectious Disease"/>
            <person name="Wu L."/>
            <person name="Ma J."/>
        </authorList>
    </citation>
    <scope>NUCLEOTIDE SEQUENCE [LARGE SCALE GENOMIC DNA]</scope>
    <source>
        <strain evidence="2">JCM 16548</strain>
    </source>
</reference>
<organism evidence="1 2">
    <name type="scientific">Microlunatus aurantiacus</name>
    <dbReference type="NCBI Taxonomy" id="446786"/>
    <lineage>
        <taxon>Bacteria</taxon>
        <taxon>Bacillati</taxon>
        <taxon>Actinomycetota</taxon>
        <taxon>Actinomycetes</taxon>
        <taxon>Propionibacteriales</taxon>
        <taxon>Propionibacteriaceae</taxon>
        <taxon>Microlunatus</taxon>
    </lineage>
</organism>
<gene>
    <name evidence="1" type="ORF">GCM10022204_32330</name>
</gene>
<name>A0ABP7DZ54_9ACTN</name>
<protein>
    <recommendedName>
        <fullName evidence="3">TadE-like protein</fullName>
    </recommendedName>
</protein>
<evidence type="ECO:0008006" key="3">
    <source>
        <dbReference type="Google" id="ProtNLM"/>
    </source>
</evidence>
<evidence type="ECO:0000313" key="2">
    <source>
        <dbReference type="Proteomes" id="UP001500051"/>
    </source>
</evidence>
<sequence length="53" mass="5759">MTTLALTLFSLALPLLVLLGFAWLINALFDQTSIIGRAVSRLEEASIARRSLA</sequence>
<accession>A0ABP7DZ54</accession>
<proteinExistence type="predicted"/>
<keyword evidence="2" id="KW-1185">Reference proteome</keyword>
<evidence type="ECO:0000313" key="1">
    <source>
        <dbReference type="EMBL" id="GAA3711146.1"/>
    </source>
</evidence>
<dbReference type="Proteomes" id="UP001500051">
    <property type="component" value="Unassembled WGS sequence"/>
</dbReference>
<dbReference type="EMBL" id="BAAAYX010000013">
    <property type="protein sequence ID" value="GAA3711146.1"/>
    <property type="molecule type" value="Genomic_DNA"/>
</dbReference>
<dbReference type="RefSeq" id="WP_344813435.1">
    <property type="nucleotide sequence ID" value="NZ_BAAAYX010000013.1"/>
</dbReference>
<comment type="caution">
    <text evidence="1">The sequence shown here is derived from an EMBL/GenBank/DDBJ whole genome shotgun (WGS) entry which is preliminary data.</text>
</comment>